<dbReference type="GO" id="GO:0043197">
    <property type="term" value="C:dendritic spine"/>
    <property type="evidence" value="ECO:0007669"/>
    <property type="project" value="TreeGrafter"/>
</dbReference>
<evidence type="ECO:0000256" key="3">
    <source>
        <dbReference type="ARBA" id="ARBA00023054"/>
    </source>
</evidence>
<feature type="region of interest" description="Disordered" evidence="5">
    <location>
        <begin position="152"/>
        <end position="211"/>
    </location>
</feature>
<sequence length="722" mass="80670">MGSVSSLIPGHSLNSKHCRASQNKLKKGLHSKRTGKSLDGLLKYGFSQDPSGTNNNNKGVFHSGKSEDFFYIKVSQKPKPGHHRNAEAEDRDRASLDTDAGRKTPPELIPMSGKLEKSVEKVLIRPTAFKPVLPRSSSSSMETHNSLNHILGHTLSPSERSKDTPEPKQDTGSGTLTDSGRNSMSSLPTHSTGYSSQLDSTSTGTSTGHLVRYSGSAHNVSLLQHHHHLSGNSSGLSGVSGPACVGDSNGAGEITVGSWMNSTGNVANAQATSTLSDSLTAAMNLNKDIAAAATTCHSGGLLSLELFPETTTSVTKAMAATPASEMGCVRSPISMDESLILQLERKLLERESELHELQGCFEEKEVDTCQLFEEKQRYCAEEMQGLKQRCSTKLRQASQRALRSQQLLQLQVIQLQQDKEQLQEEVDQLNRDREIVEARLRSYEREQIQLAPTLEETQWEVCQKSGEISLLKQQLKDSQADVGHKLSEIVNLKAALREAKNKMGELERKSKENEDAIRTRCAEVEVCQNELQRKKNEADLLREKVGHLETDIKGMKQELSMAKEEQVKLQSSRAKLEEEHLKLQITRAKMEVFGGGTADAADQEKGGREGNGQATQRAKMVDTDALQKEVERMRKELMEEKQKKDKMVNHFQQERHTWNKEKDKVIRYQRQLQYNYLQMHKKNQDLEKILRELTAEMDSRTELDMDIHSPQLHFDNLVATEI</sequence>
<name>A0A6P8FDS8_CLUHA</name>
<evidence type="ECO:0000313" key="6">
    <source>
        <dbReference type="Proteomes" id="UP000515152"/>
    </source>
</evidence>
<evidence type="ECO:0000256" key="5">
    <source>
        <dbReference type="SAM" id="MobiDB-lite"/>
    </source>
</evidence>
<feature type="coiled-coil region" evidence="4">
    <location>
        <begin position="489"/>
        <end position="579"/>
    </location>
</feature>
<dbReference type="RefSeq" id="XP_031426638.1">
    <property type="nucleotide sequence ID" value="XM_031570778.2"/>
</dbReference>
<dbReference type="OrthoDB" id="10030037at2759"/>
<dbReference type="PANTHER" id="PTHR19354">
    <property type="entry name" value="ZIPPER PUTATIVE TUMOR SUPPRESSOR 2 HOMOLOG-LIKE PROTEIN-RELATED"/>
    <property type="match status" value="1"/>
</dbReference>
<dbReference type="GO" id="GO:0048167">
    <property type="term" value="P:regulation of synaptic plasticity"/>
    <property type="evidence" value="ECO:0007669"/>
    <property type="project" value="TreeGrafter"/>
</dbReference>
<gene>
    <name evidence="7 8" type="primary">lzts1</name>
</gene>
<evidence type="ECO:0000313" key="7">
    <source>
        <dbReference type="RefSeq" id="XP_031426638.1"/>
    </source>
</evidence>
<feature type="coiled-coil region" evidence="4">
    <location>
        <begin position="623"/>
        <end position="703"/>
    </location>
</feature>
<keyword evidence="6" id="KW-1185">Reference proteome</keyword>
<feature type="region of interest" description="Disordered" evidence="5">
    <location>
        <begin position="597"/>
        <end position="620"/>
    </location>
</feature>
<feature type="compositionally biased region" description="Basic and acidic residues" evidence="5">
    <location>
        <begin position="159"/>
        <end position="169"/>
    </location>
</feature>
<accession>A0A6P8FDS8</accession>
<dbReference type="GO" id="GO:0048814">
    <property type="term" value="P:regulation of dendrite morphogenesis"/>
    <property type="evidence" value="ECO:0007669"/>
    <property type="project" value="TreeGrafter"/>
</dbReference>
<dbReference type="Proteomes" id="UP000515152">
    <property type="component" value="Chromosome 7"/>
</dbReference>
<evidence type="ECO:0000256" key="4">
    <source>
        <dbReference type="SAM" id="Coils"/>
    </source>
</evidence>
<dbReference type="PANTHER" id="PTHR19354:SF5">
    <property type="entry name" value="ZIPPER PUTATIVE TUMOR SUPPRESSOR 1-RELATED"/>
    <property type="match status" value="1"/>
</dbReference>
<dbReference type="AlphaFoldDB" id="A0A6P8FDS8"/>
<evidence type="ECO:0000313" key="8">
    <source>
        <dbReference type="RefSeq" id="XP_031426639.1"/>
    </source>
</evidence>
<evidence type="ECO:0000256" key="1">
    <source>
        <dbReference type="ARBA" id="ARBA00004496"/>
    </source>
</evidence>
<dbReference type="KEGG" id="char:105899082"/>
<protein>
    <submittedName>
        <fullName evidence="7 8">Leucine zipper putative tumor suppressor 2 homolog</fullName>
    </submittedName>
</protein>
<feature type="coiled-coil region" evidence="4">
    <location>
        <begin position="405"/>
        <end position="446"/>
    </location>
</feature>
<feature type="compositionally biased region" description="Polar residues" evidence="5">
    <location>
        <begin position="170"/>
        <end position="208"/>
    </location>
</feature>
<feature type="region of interest" description="Disordered" evidence="5">
    <location>
        <begin position="1"/>
        <end position="34"/>
    </location>
</feature>
<dbReference type="RefSeq" id="XP_031426639.1">
    <property type="nucleotide sequence ID" value="XM_031570779.2"/>
</dbReference>
<dbReference type="Pfam" id="PF06818">
    <property type="entry name" value="Fez1"/>
    <property type="match status" value="1"/>
</dbReference>
<keyword evidence="2" id="KW-0963">Cytoplasm</keyword>
<dbReference type="GO" id="GO:0005737">
    <property type="term" value="C:cytoplasm"/>
    <property type="evidence" value="ECO:0007669"/>
    <property type="project" value="UniProtKB-SubCell"/>
</dbReference>
<dbReference type="InterPro" id="IPR045329">
    <property type="entry name" value="LZTS"/>
</dbReference>
<organism evidence="6 7">
    <name type="scientific">Clupea harengus</name>
    <name type="common">Atlantic herring</name>
    <dbReference type="NCBI Taxonomy" id="7950"/>
    <lineage>
        <taxon>Eukaryota</taxon>
        <taxon>Metazoa</taxon>
        <taxon>Chordata</taxon>
        <taxon>Craniata</taxon>
        <taxon>Vertebrata</taxon>
        <taxon>Euteleostomi</taxon>
        <taxon>Actinopterygii</taxon>
        <taxon>Neopterygii</taxon>
        <taxon>Teleostei</taxon>
        <taxon>Clupei</taxon>
        <taxon>Clupeiformes</taxon>
        <taxon>Clupeoidei</taxon>
        <taxon>Clupeidae</taxon>
        <taxon>Clupea</taxon>
    </lineage>
</organism>
<reference evidence="7 8" key="1">
    <citation type="submission" date="2025-04" db="UniProtKB">
        <authorList>
            <consortium name="RefSeq"/>
        </authorList>
    </citation>
    <scope>IDENTIFICATION</scope>
</reference>
<evidence type="ECO:0000256" key="2">
    <source>
        <dbReference type="ARBA" id="ARBA00022490"/>
    </source>
</evidence>
<feature type="compositionally biased region" description="Basic residues" evidence="5">
    <location>
        <begin position="14"/>
        <end position="34"/>
    </location>
</feature>
<comment type="subcellular location">
    <subcellularLocation>
        <location evidence="1">Cytoplasm</location>
    </subcellularLocation>
</comment>
<feature type="region of interest" description="Disordered" evidence="5">
    <location>
        <begin position="76"/>
        <end position="110"/>
    </location>
</feature>
<dbReference type="CTD" id="11178"/>
<keyword evidence="3 4" id="KW-0175">Coiled coil</keyword>
<feature type="compositionally biased region" description="Polar residues" evidence="5">
    <location>
        <begin position="1"/>
        <end position="13"/>
    </location>
</feature>
<dbReference type="GeneID" id="105899082"/>
<proteinExistence type="predicted"/>
<feature type="compositionally biased region" description="Basic and acidic residues" evidence="5">
    <location>
        <begin position="84"/>
        <end position="105"/>
    </location>
</feature>